<organism evidence="1 2">
    <name type="scientific">Sediminihaliea albiluteola</name>
    <dbReference type="NCBI Taxonomy" id="2758564"/>
    <lineage>
        <taxon>Bacteria</taxon>
        <taxon>Pseudomonadati</taxon>
        <taxon>Pseudomonadota</taxon>
        <taxon>Gammaproteobacteria</taxon>
        <taxon>Cellvibrionales</taxon>
        <taxon>Halieaceae</taxon>
        <taxon>Sediminihaliea</taxon>
    </lineage>
</organism>
<protein>
    <recommendedName>
        <fullName evidence="3">Lipoprotein</fullName>
    </recommendedName>
</protein>
<dbReference type="AlphaFoldDB" id="A0A7W2TXM0"/>
<evidence type="ECO:0008006" key="3">
    <source>
        <dbReference type="Google" id="ProtNLM"/>
    </source>
</evidence>
<accession>A0A7W2TXM0</accession>
<proteinExistence type="predicted"/>
<dbReference type="PIRSF" id="PIRSF028200">
    <property type="entry name" value="UCP028200"/>
    <property type="match status" value="1"/>
</dbReference>
<dbReference type="InterPro" id="IPR016875">
    <property type="entry name" value="UCP028200"/>
</dbReference>
<reference evidence="1 2" key="1">
    <citation type="submission" date="2020-07" db="EMBL/GenBank/DDBJ databases">
        <title>Halieaceae bacterium, F7430, whole genome shotgun sequencing project.</title>
        <authorList>
            <person name="Jiang S."/>
            <person name="Liu Z.W."/>
            <person name="Du Z.J."/>
        </authorList>
    </citation>
    <scope>NUCLEOTIDE SEQUENCE [LARGE SCALE GENOMIC DNA]</scope>
    <source>
        <strain evidence="1 2">F7430</strain>
    </source>
</reference>
<evidence type="ECO:0000313" key="2">
    <source>
        <dbReference type="Proteomes" id="UP000539350"/>
    </source>
</evidence>
<comment type="caution">
    <text evidence="1">The sequence shown here is derived from an EMBL/GenBank/DDBJ whole genome shotgun (WGS) entry which is preliminary data.</text>
</comment>
<dbReference type="Pfam" id="PF19795">
    <property type="entry name" value="DUF6279"/>
    <property type="match status" value="1"/>
</dbReference>
<name>A0A7W2TXM0_9GAMM</name>
<sequence length="295" mass="35196">MFSLTQAAAQRFKLLCCKPLQKPLLWAVLTLLLTSCSSTTFVYNRLDVILPWYLSDYVELDRAQKKQLDLLLQPFLTWHRQQELPRYLALLQRAEAMLDKPLTLAELDDLVAELEVAMNRIQERSLEDWLLPLGEELSEAQLAKFITVLEDKQQALEKEYLQRSEKAYHKETYKRFRRAFHTYLGRLTQEQRLVLNEAVASMKRADQLWLQERQAWIERLRCILQREDNWQQELREALAERQEIGSPEYQELFQHNFAVIKQTVVVLVNSRSERQDRRLRHKLTSLQRDMARLKQ</sequence>
<dbReference type="RefSeq" id="WP_182173942.1">
    <property type="nucleotide sequence ID" value="NZ_JACFXU010000017.1"/>
</dbReference>
<keyword evidence="2" id="KW-1185">Reference proteome</keyword>
<dbReference type="EMBL" id="JACFXU010000017">
    <property type="protein sequence ID" value="MBA6413830.1"/>
    <property type="molecule type" value="Genomic_DNA"/>
</dbReference>
<dbReference type="Proteomes" id="UP000539350">
    <property type="component" value="Unassembled WGS sequence"/>
</dbReference>
<evidence type="ECO:0000313" key="1">
    <source>
        <dbReference type="EMBL" id="MBA6413830.1"/>
    </source>
</evidence>
<gene>
    <name evidence="1" type="ORF">H2508_11980</name>
</gene>